<accession>A0ABU8WCY7</accession>
<comment type="caution">
    <text evidence="3">The sequence shown here is derived from an EMBL/GenBank/DDBJ whole genome shotgun (WGS) entry which is preliminary data.</text>
</comment>
<dbReference type="RefSeq" id="WP_340340533.1">
    <property type="nucleotide sequence ID" value="NZ_JBBKZT010000001.1"/>
</dbReference>
<feature type="domain" description="Aminoglycoside phosphotransferase" evidence="2">
    <location>
        <begin position="37"/>
        <end position="271"/>
    </location>
</feature>
<proteinExistence type="inferred from homology"/>
<evidence type="ECO:0000313" key="4">
    <source>
        <dbReference type="Proteomes" id="UP001385892"/>
    </source>
</evidence>
<evidence type="ECO:0000259" key="2">
    <source>
        <dbReference type="Pfam" id="PF01636"/>
    </source>
</evidence>
<name>A0ABU8WCY7_9BURK</name>
<sequence>MEIAQSTPTATSIARLVESRYDLGEVVESEFLRRSFNQVYRLVFASGQRAVARLCAERPRGAPNLHFEAEALEHWAQAGCAVSRGLRAASGEVAIDVGLPEGQRPLMLFEFVEGEMTSDAAVEIEVFARGLAALHSAGESFQGTPSAYTLDLDYLLLRPLQSLLRAPTMTAELRPQFEDLARRLHDRIGEFSELSRVLCHGDAHSHNNFVVQGAQGQREAVFFDFDEAGPGYLAYELAVYPWWLHPRTQDGVLSDKAMTQWRHFIGAYRSVRAVAAIDLAAIAPFMAVRQFWLLGEYAGRVPVWGSQAMPTDYLRRQVTMLRRWEAMELPLDAIER</sequence>
<gene>
    <name evidence="3" type="ORF">WKW82_01820</name>
</gene>
<dbReference type="Gene3D" id="3.30.200.20">
    <property type="entry name" value="Phosphorylase Kinase, domain 1"/>
    <property type="match status" value="1"/>
</dbReference>
<protein>
    <submittedName>
        <fullName evidence="3">Phosphotransferase</fullName>
    </submittedName>
</protein>
<organism evidence="3 4">
    <name type="scientific">Variovorax rhizosphaerae</name>
    <dbReference type="NCBI Taxonomy" id="1836200"/>
    <lineage>
        <taxon>Bacteria</taxon>
        <taxon>Pseudomonadati</taxon>
        <taxon>Pseudomonadota</taxon>
        <taxon>Betaproteobacteria</taxon>
        <taxon>Burkholderiales</taxon>
        <taxon>Comamonadaceae</taxon>
        <taxon>Variovorax</taxon>
    </lineage>
</organism>
<dbReference type="SUPFAM" id="SSF56112">
    <property type="entry name" value="Protein kinase-like (PK-like)"/>
    <property type="match status" value="1"/>
</dbReference>
<dbReference type="PANTHER" id="PTHR21064">
    <property type="entry name" value="AMINOGLYCOSIDE PHOSPHOTRANSFERASE DOMAIN-CONTAINING PROTEIN-RELATED"/>
    <property type="match status" value="1"/>
</dbReference>
<dbReference type="Pfam" id="PF01636">
    <property type="entry name" value="APH"/>
    <property type="match status" value="1"/>
</dbReference>
<keyword evidence="4" id="KW-1185">Reference proteome</keyword>
<dbReference type="InterPro" id="IPR011009">
    <property type="entry name" value="Kinase-like_dom_sf"/>
</dbReference>
<reference evidence="3 4" key="1">
    <citation type="submission" date="2024-03" db="EMBL/GenBank/DDBJ databases">
        <title>Novel species of the genus Variovorax.</title>
        <authorList>
            <person name="Liu Q."/>
            <person name="Xin Y.-H."/>
        </authorList>
    </citation>
    <scope>NUCLEOTIDE SEQUENCE [LARGE SCALE GENOMIC DNA]</scope>
    <source>
        <strain evidence="3 4">KACC 18900</strain>
    </source>
</reference>
<dbReference type="EMBL" id="JBBKZT010000001">
    <property type="protein sequence ID" value="MEJ8845365.1"/>
    <property type="molecule type" value="Genomic_DNA"/>
</dbReference>
<dbReference type="InterPro" id="IPR002575">
    <property type="entry name" value="Aminoglycoside_PTrfase"/>
</dbReference>
<comment type="similarity">
    <text evidence="1">Belongs to the pseudomonas-type ThrB family.</text>
</comment>
<dbReference type="Proteomes" id="UP001385892">
    <property type="component" value="Unassembled WGS sequence"/>
</dbReference>
<dbReference type="InterPro" id="IPR050249">
    <property type="entry name" value="Pseudomonas-type_ThrB"/>
</dbReference>
<dbReference type="Gene3D" id="3.90.1200.10">
    <property type="match status" value="1"/>
</dbReference>
<evidence type="ECO:0000256" key="1">
    <source>
        <dbReference type="ARBA" id="ARBA00038240"/>
    </source>
</evidence>
<evidence type="ECO:0000313" key="3">
    <source>
        <dbReference type="EMBL" id="MEJ8845365.1"/>
    </source>
</evidence>
<dbReference type="PANTHER" id="PTHR21064:SF6">
    <property type="entry name" value="AMINOGLYCOSIDE PHOSPHOTRANSFERASE DOMAIN-CONTAINING PROTEIN"/>
    <property type="match status" value="1"/>
</dbReference>